<evidence type="ECO:0000313" key="1">
    <source>
        <dbReference type="EMBL" id="MCE3215670.1"/>
    </source>
</evidence>
<comment type="caution">
    <text evidence="1">The sequence shown here is derived from an EMBL/GenBank/DDBJ whole genome shotgun (WGS) entry which is preliminary data.</text>
</comment>
<feature type="non-terminal residue" evidence="1">
    <location>
        <position position="139"/>
    </location>
</feature>
<name>A0ABS8WUJ8_DATST</name>
<dbReference type="EMBL" id="JACEIK010011432">
    <property type="protein sequence ID" value="MCE3215670.1"/>
    <property type="molecule type" value="Genomic_DNA"/>
</dbReference>
<reference evidence="1 2" key="1">
    <citation type="journal article" date="2021" name="BMC Genomics">
        <title>Datura genome reveals duplications of psychoactive alkaloid biosynthetic genes and high mutation rate following tissue culture.</title>
        <authorList>
            <person name="Rajewski A."/>
            <person name="Carter-House D."/>
            <person name="Stajich J."/>
            <person name="Litt A."/>
        </authorList>
    </citation>
    <scope>NUCLEOTIDE SEQUENCE [LARGE SCALE GENOMIC DNA]</scope>
    <source>
        <strain evidence="1">AR-01</strain>
    </source>
</reference>
<sequence>ALGVSEDTLGRTQEVLSTTNIYDIVYASLFTYDQNLDILQGDKGSFLLSVVAHVSNKRSSQGKSNSIHKDSFWRKVRSRSNKLGDADLAVIEISHSVDSHSRTSTILIEKGKLFRSNVNCASSLKEYVQVILDDIDGKD</sequence>
<protein>
    <submittedName>
        <fullName evidence="1">Uncharacterized protein</fullName>
    </submittedName>
</protein>
<organism evidence="1 2">
    <name type="scientific">Datura stramonium</name>
    <name type="common">Jimsonweed</name>
    <name type="synonym">Common thornapple</name>
    <dbReference type="NCBI Taxonomy" id="4076"/>
    <lineage>
        <taxon>Eukaryota</taxon>
        <taxon>Viridiplantae</taxon>
        <taxon>Streptophyta</taxon>
        <taxon>Embryophyta</taxon>
        <taxon>Tracheophyta</taxon>
        <taxon>Spermatophyta</taxon>
        <taxon>Magnoliopsida</taxon>
        <taxon>eudicotyledons</taxon>
        <taxon>Gunneridae</taxon>
        <taxon>Pentapetalae</taxon>
        <taxon>asterids</taxon>
        <taxon>lamiids</taxon>
        <taxon>Solanales</taxon>
        <taxon>Solanaceae</taxon>
        <taxon>Solanoideae</taxon>
        <taxon>Datureae</taxon>
        <taxon>Datura</taxon>
    </lineage>
</organism>
<accession>A0ABS8WUJ8</accession>
<proteinExistence type="predicted"/>
<dbReference type="Proteomes" id="UP000823775">
    <property type="component" value="Unassembled WGS sequence"/>
</dbReference>
<evidence type="ECO:0000313" key="2">
    <source>
        <dbReference type="Proteomes" id="UP000823775"/>
    </source>
</evidence>
<gene>
    <name evidence="1" type="ORF">HAX54_003168</name>
</gene>
<keyword evidence="2" id="KW-1185">Reference proteome</keyword>
<feature type="non-terminal residue" evidence="1">
    <location>
        <position position="1"/>
    </location>
</feature>